<evidence type="ECO:0000256" key="2">
    <source>
        <dbReference type="SAM" id="SignalP"/>
    </source>
</evidence>
<evidence type="ECO:0000256" key="1">
    <source>
        <dbReference type="SAM" id="MobiDB-lite"/>
    </source>
</evidence>
<accession>A0A5C3R6A6</accession>
<organism evidence="3 4">
    <name type="scientific">Pterulicium gracile</name>
    <dbReference type="NCBI Taxonomy" id="1884261"/>
    <lineage>
        <taxon>Eukaryota</taxon>
        <taxon>Fungi</taxon>
        <taxon>Dikarya</taxon>
        <taxon>Basidiomycota</taxon>
        <taxon>Agaricomycotina</taxon>
        <taxon>Agaricomycetes</taxon>
        <taxon>Agaricomycetidae</taxon>
        <taxon>Agaricales</taxon>
        <taxon>Pleurotineae</taxon>
        <taxon>Pterulaceae</taxon>
        <taxon>Pterulicium</taxon>
    </lineage>
</organism>
<feature type="region of interest" description="Disordered" evidence="1">
    <location>
        <begin position="26"/>
        <end position="109"/>
    </location>
</feature>
<feature type="compositionally biased region" description="Polar residues" evidence="1">
    <location>
        <begin position="32"/>
        <end position="48"/>
    </location>
</feature>
<sequence length="134" mass="13354">MFSKSSLAVLLLAALAVNASVIARQEEGAEETSVSVEGTDSVIPTNSDGVPVESGVPEDGAPEESTEGEEGAPEETAEDGDEEPSPSDEETPETPEESEAAEEDAEGAARPLALSFAGIAGVLGSAVVGAAIAL</sequence>
<gene>
    <name evidence="3" type="ORF">BDV98DRAFT_559880</name>
</gene>
<dbReference type="EMBL" id="ML178815">
    <property type="protein sequence ID" value="TFL06724.1"/>
    <property type="molecule type" value="Genomic_DNA"/>
</dbReference>
<evidence type="ECO:0000313" key="3">
    <source>
        <dbReference type="EMBL" id="TFL06724.1"/>
    </source>
</evidence>
<keyword evidence="2" id="KW-0732">Signal</keyword>
<keyword evidence="4" id="KW-1185">Reference proteome</keyword>
<feature type="signal peptide" evidence="2">
    <location>
        <begin position="1"/>
        <end position="19"/>
    </location>
</feature>
<feature type="compositionally biased region" description="Acidic residues" evidence="1">
    <location>
        <begin position="60"/>
        <end position="106"/>
    </location>
</feature>
<protein>
    <submittedName>
        <fullName evidence="3">Uncharacterized protein</fullName>
    </submittedName>
</protein>
<reference evidence="3 4" key="1">
    <citation type="journal article" date="2019" name="Nat. Ecol. Evol.">
        <title>Megaphylogeny resolves global patterns of mushroom evolution.</title>
        <authorList>
            <person name="Varga T."/>
            <person name="Krizsan K."/>
            <person name="Foldi C."/>
            <person name="Dima B."/>
            <person name="Sanchez-Garcia M."/>
            <person name="Sanchez-Ramirez S."/>
            <person name="Szollosi G.J."/>
            <person name="Szarkandi J.G."/>
            <person name="Papp V."/>
            <person name="Albert L."/>
            <person name="Andreopoulos W."/>
            <person name="Angelini C."/>
            <person name="Antonin V."/>
            <person name="Barry K.W."/>
            <person name="Bougher N.L."/>
            <person name="Buchanan P."/>
            <person name="Buyck B."/>
            <person name="Bense V."/>
            <person name="Catcheside P."/>
            <person name="Chovatia M."/>
            <person name="Cooper J."/>
            <person name="Damon W."/>
            <person name="Desjardin D."/>
            <person name="Finy P."/>
            <person name="Geml J."/>
            <person name="Haridas S."/>
            <person name="Hughes K."/>
            <person name="Justo A."/>
            <person name="Karasinski D."/>
            <person name="Kautmanova I."/>
            <person name="Kiss B."/>
            <person name="Kocsube S."/>
            <person name="Kotiranta H."/>
            <person name="LaButti K.M."/>
            <person name="Lechner B.E."/>
            <person name="Liimatainen K."/>
            <person name="Lipzen A."/>
            <person name="Lukacs Z."/>
            <person name="Mihaltcheva S."/>
            <person name="Morgado L.N."/>
            <person name="Niskanen T."/>
            <person name="Noordeloos M.E."/>
            <person name="Ohm R.A."/>
            <person name="Ortiz-Santana B."/>
            <person name="Ovrebo C."/>
            <person name="Racz N."/>
            <person name="Riley R."/>
            <person name="Savchenko A."/>
            <person name="Shiryaev A."/>
            <person name="Soop K."/>
            <person name="Spirin V."/>
            <person name="Szebenyi C."/>
            <person name="Tomsovsky M."/>
            <person name="Tulloss R.E."/>
            <person name="Uehling J."/>
            <person name="Grigoriev I.V."/>
            <person name="Vagvolgyi C."/>
            <person name="Papp T."/>
            <person name="Martin F.M."/>
            <person name="Miettinen O."/>
            <person name="Hibbett D.S."/>
            <person name="Nagy L.G."/>
        </authorList>
    </citation>
    <scope>NUCLEOTIDE SEQUENCE [LARGE SCALE GENOMIC DNA]</scope>
    <source>
        <strain evidence="3 4">CBS 309.79</strain>
    </source>
</reference>
<name>A0A5C3R6A6_9AGAR</name>
<dbReference type="Proteomes" id="UP000305067">
    <property type="component" value="Unassembled WGS sequence"/>
</dbReference>
<dbReference type="AlphaFoldDB" id="A0A5C3R6A6"/>
<evidence type="ECO:0000313" key="4">
    <source>
        <dbReference type="Proteomes" id="UP000305067"/>
    </source>
</evidence>
<feature type="chain" id="PRO_5022744623" evidence="2">
    <location>
        <begin position="20"/>
        <end position="134"/>
    </location>
</feature>
<proteinExistence type="predicted"/>